<organism evidence="1 2">
    <name type="scientific">Insulibacter thermoxylanivorax</name>
    <dbReference type="NCBI Taxonomy" id="2749268"/>
    <lineage>
        <taxon>Bacteria</taxon>
        <taxon>Bacillati</taxon>
        <taxon>Bacillota</taxon>
        <taxon>Bacilli</taxon>
        <taxon>Bacillales</taxon>
        <taxon>Paenibacillaceae</taxon>
        <taxon>Insulibacter</taxon>
    </lineage>
</organism>
<evidence type="ECO:0000313" key="2">
    <source>
        <dbReference type="Proteomes" id="UP000654993"/>
    </source>
</evidence>
<evidence type="ECO:0000313" key="1">
    <source>
        <dbReference type="EMBL" id="GFR37969.1"/>
    </source>
</evidence>
<dbReference type="EMBL" id="BMAQ01000009">
    <property type="protein sequence ID" value="GFR37969.1"/>
    <property type="molecule type" value="Genomic_DNA"/>
</dbReference>
<gene>
    <name evidence="1" type="ORF">PRECH8_12650</name>
</gene>
<sequence length="78" mass="8945">MILWTAAQASEQTGQDPLGNIDLTIYTDNTDINGWNEYVRSNIGSSGRWRVHEFATRDHRPLRREADDRCRGRGKAAR</sequence>
<dbReference type="Proteomes" id="UP000654993">
    <property type="component" value="Unassembled WGS sequence"/>
</dbReference>
<reference evidence="1" key="2">
    <citation type="journal article" date="2021" name="Data Brief">
        <title>Draft genome sequence data of the facultative, thermophilic, xylanolytic bacterium Paenibacillus sp. strain DA-C8.</title>
        <authorList>
            <person name="Chhe C."/>
            <person name="Uke A."/>
            <person name="Baramee S."/>
            <person name="Ungkulpasvich U."/>
            <person name="Tachaapaikoon C."/>
            <person name="Pason P."/>
            <person name="Waeonukul R."/>
            <person name="Ratanakhanokchai K."/>
            <person name="Kosugi A."/>
        </authorList>
    </citation>
    <scope>NUCLEOTIDE SEQUENCE</scope>
    <source>
        <strain evidence="1">DA-C8</strain>
    </source>
</reference>
<proteinExistence type="predicted"/>
<keyword evidence="2" id="KW-1185">Reference proteome</keyword>
<dbReference type="AlphaFoldDB" id="A0A916VFS5"/>
<comment type="caution">
    <text evidence="1">The sequence shown here is derived from an EMBL/GenBank/DDBJ whole genome shotgun (WGS) entry which is preliminary data.</text>
</comment>
<accession>A0A916VFS5</accession>
<protein>
    <submittedName>
        <fullName evidence="1">Uncharacterized protein</fullName>
    </submittedName>
</protein>
<reference evidence="1" key="1">
    <citation type="submission" date="2020-08" db="EMBL/GenBank/DDBJ databases">
        <authorList>
            <person name="Uke A."/>
            <person name="Chhe C."/>
            <person name="Baramee S."/>
            <person name="Kosugi A."/>
        </authorList>
    </citation>
    <scope>NUCLEOTIDE SEQUENCE</scope>
    <source>
        <strain evidence="1">DA-C8</strain>
    </source>
</reference>
<name>A0A916VFS5_9BACL</name>